<evidence type="ECO:0000256" key="3">
    <source>
        <dbReference type="ARBA" id="ARBA00023125"/>
    </source>
</evidence>
<keyword evidence="4" id="KW-0804">Transcription</keyword>
<keyword evidence="3" id="KW-0238">DNA-binding</keyword>
<evidence type="ECO:0000256" key="1">
    <source>
        <dbReference type="ARBA" id="ARBA00010234"/>
    </source>
</evidence>
<dbReference type="InterPro" id="IPR013324">
    <property type="entry name" value="RNA_pol_sigma_r3/r4-like"/>
</dbReference>
<dbReference type="RefSeq" id="WP_045047468.1">
    <property type="nucleotide sequence ID" value="NZ_CP114058.1"/>
</dbReference>
<evidence type="ECO:0000256" key="4">
    <source>
        <dbReference type="ARBA" id="ARBA00023163"/>
    </source>
</evidence>
<organism evidence="5 6">
    <name type="scientific">Rouxiella chamberiensis</name>
    <dbReference type="NCBI Taxonomy" id="1513468"/>
    <lineage>
        <taxon>Bacteria</taxon>
        <taxon>Pseudomonadati</taxon>
        <taxon>Pseudomonadota</taxon>
        <taxon>Gammaproteobacteria</taxon>
        <taxon>Enterobacterales</taxon>
        <taxon>Yersiniaceae</taxon>
        <taxon>Rouxiella</taxon>
    </lineage>
</organism>
<proteinExistence type="inferred from homology"/>
<comment type="similarity">
    <text evidence="1">Belongs to the phage antitermination Q type 1 family.</text>
</comment>
<dbReference type="EMBL" id="CP114058">
    <property type="protein sequence ID" value="WAT01502.1"/>
    <property type="molecule type" value="Genomic_DNA"/>
</dbReference>
<dbReference type="InterPro" id="IPR010534">
    <property type="entry name" value="Phage_933W_GpQ"/>
</dbReference>
<dbReference type="Proteomes" id="UP001164712">
    <property type="component" value="Chromosome"/>
</dbReference>
<reference evidence="5" key="1">
    <citation type="submission" date="2022-12" db="EMBL/GenBank/DDBJ databases">
        <title>Complete genome sequence of an Australian strain of Rouxiella badensis DAR84756 and resolution of the R. badensis DSM100043 and R. chamberiensis DSM28324 genomes.</title>
        <authorList>
            <person name="Paul S."/>
            <person name="Anderson P.J."/>
            <person name="Maynard G."/>
            <person name="Dyall-Smith M."/>
            <person name="Kudinha T."/>
        </authorList>
    </citation>
    <scope>NUCLEOTIDE SEQUENCE</scope>
    <source>
        <strain evidence="5">DSM 28324</strain>
    </source>
</reference>
<name>A0ABY7HR49_9GAMM</name>
<gene>
    <name evidence="5" type="ORF">O1V66_01575</name>
</gene>
<evidence type="ECO:0000313" key="6">
    <source>
        <dbReference type="Proteomes" id="UP001164712"/>
    </source>
</evidence>
<protein>
    <submittedName>
        <fullName evidence="5">Antiterminator Q family protein</fullName>
    </submittedName>
</protein>
<keyword evidence="6" id="KW-1185">Reference proteome</keyword>
<sequence length="138" mass="15732">MRDIQMVLARWGAWAASGETNHGYPRTAAGLSRLLPATRAGRVSCCDDDGMQINEAMIRLSKKDEYLCSLIEWYYIDNLNLRVMGKKLGISYNTVAMRLQTAEGFIDGCLWALNIRLEMDRECRRENVLVEKLKRVAS</sequence>
<keyword evidence="2" id="KW-0805">Transcription regulation</keyword>
<evidence type="ECO:0000313" key="5">
    <source>
        <dbReference type="EMBL" id="WAT01502.1"/>
    </source>
</evidence>
<dbReference type="SUPFAM" id="SSF88659">
    <property type="entry name" value="Sigma3 and sigma4 domains of RNA polymerase sigma factors"/>
    <property type="match status" value="1"/>
</dbReference>
<evidence type="ECO:0000256" key="2">
    <source>
        <dbReference type="ARBA" id="ARBA00023015"/>
    </source>
</evidence>
<dbReference type="Pfam" id="PF06530">
    <property type="entry name" value="Phage_antitermQ"/>
    <property type="match status" value="1"/>
</dbReference>
<accession>A0ABY7HR49</accession>